<proteinExistence type="predicted"/>
<dbReference type="Proteomes" id="UP000827549">
    <property type="component" value="Chromosome 8"/>
</dbReference>
<organism evidence="4 5">
    <name type="scientific">Vanrija pseudolonga</name>
    <dbReference type="NCBI Taxonomy" id="143232"/>
    <lineage>
        <taxon>Eukaryota</taxon>
        <taxon>Fungi</taxon>
        <taxon>Dikarya</taxon>
        <taxon>Basidiomycota</taxon>
        <taxon>Agaricomycotina</taxon>
        <taxon>Tremellomycetes</taxon>
        <taxon>Trichosporonales</taxon>
        <taxon>Trichosporonaceae</taxon>
        <taxon>Vanrija</taxon>
    </lineage>
</organism>
<evidence type="ECO:0000313" key="4">
    <source>
        <dbReference type="EMBL" id="WOO86362.1"/>
    </source>
</evidence>
<dbReference type="Pfam" id="PF03537">
    <property type="entry name" value="Glyco_hydro_114"/>
    <property type="match status" value="1"/>
</dbReference>
<dbReference type="PANTHER" id="PTHR35273:SF2">
    <property type="entry name" value="ALPHA-GALACTOSIDASE"/>
    <property type="match status" value="1"/>
</dbReference>
<dbReference type="PANTHER" id="PTHR35273">
    <property type="entry name" value="ALPHA-1,4 POLYGALACTOSAMINIDASE, PUTATIVE (AFU_ORTHOLOGUE AFUA_3G07890)-RELATED"/>
    <property type="match status" value="1"/>
</dbReference>
<dbReference type="RefSeq" id="XP_062632388.1">
    <property type="nucleotide sequence ID" value="XM_062776404.1"/>
</dbReference>
<evidence type="ECO:0000256" key="1">
    <source>
        <dbReference type="ARBA" id="ARBA00001255"/>
    </source>
</evidence>
<name>A0AAF0YH68_9TREE</name>
<evidence type="ECO:0000256" key="2">
    <source>
        <dbReference type="ARBA" id="ARBA00012755"/>
    </source>
</evidence>
<evidence type="ECO:0000259" key="3">
    <source>
        <dbReference type="Pfam" id="PF03537"/>
    </source>
</evidence>
<evidence type="ECO:0000313" key="5">
    <source>
        <dbReference type="Proteomes" id="UP000827549"/>
    </source>
</evidence>
<keyword evidence="5" id="KW-1185">Reference proteome</keyword>
<dbReference type="EC" id="3.2.1.22" evidence="2"/>
<dbReference type="GO" id="GO:0004557">
    <property type="term" value="F:alpha-galactosidase activity"/>
    <property type="evidence" value="ECO:0007669"/>
    <property type="project" value="UniProtKB-EC"/>
</dbReference>
<comment type="catalytic activity">
    <reaction evidence="1">
        <text>Hydrolysis of terminal, non-reducing alpha-D-galactose residues in alpha-D-galactosides, including galactose oligosaccharides, galactomannans and galactolipids.</text>
        <dbReference type="EC" id="3.2.1.22"/>
    </reaction>
</comment>
<dbReference type="SUPFAM" id="SSF51445">
    <property type="entry name" value="(Trans)glycosidases"/>
    <property type="match status" value="1"/>
</dbReference>
<dbReference type="AlphaFoldDB" id="A0AAF0YH68"/>
<reference evidence="4" key="1">
    <citation type="submission" date="2023-10" db="EMBL/GenBank/DDBJ databases">
        <authorList>
            <person name="Noh H."/>
        </authorList>
    </citation>
    <scope>NUCLEOTIDE SEQUENCE</scope>
    <source>
        <strain evidence="4">DUCC4014</strain>
    </source>
</reference>
<sequence>MDSNPSVTATTVIPGRLWQPPVGASWQIVLSQSIVASDVPTITPDVDVYDVDLFDTPPETIAALHARGKHVVCSYEAWRTDAARFDNGDLGSALKGWQGENWVKTGSPTVRAVMTSRIQLAASKGCDAHRPGKRRRLNCVEFLASTAAGYKMSIGLKNAGDIIPSVLSSVGFSVNEHSELNAACNSSGTKGFSTVIKKMSLDKWVQYCNDQKAN</sequence>
<dbReference type="InterPro" id="IPR004352">
    <property type="entry name" value="GH114_TIM-barrel"/>
</dbReference>
<feature type="domain" description="Glycoside-hydrolase family GH114 TIM-barrel" evidence="3">
    <location>
        <begin position="25"/>
        <end position="179"/>
    </location>
</feature>
<dbReference type="GeneID" id="87813002"/>
<accession>A0AAF0YH68</accession>
<gene>
    <name evidence="4" type="ORF">LOC62_08G009841</name>
</gene>
<dbReference type="InterPro" id="IPR017853">
    <property type="entry name" value="GH"/>
</dbReference>
<protein>
    <recommendedName>
        <fullName evidence="2">alpha-galactosidase</fullName>
        <ecNumber evidence="2">3.2.1.22</ecNumber>
    </recommendedName>
</protein>
<dbReference type="InterPro" id="IPR013785">
    <property type="entry name" value="Aldolase_TIM"/>
</dbReference>
<dbReference type="EMBL" id="CP086721">
    <property type="protein sequence ID" value="WOO86362.1"/>
    <property type="molecule type" value="Genomic_DNA"/>
</dbReference>
<dbReference type="Gene3D" id="3.20.20.70">
    <property type="entry name" value="Aldolase class I"/>
    <property type="match status" value="1"/>
</dbReference>